<dbReference type="GO" id="GO:0003735">
    <property type="term" value="F:structural constituent of ribosome"/>
    <property type="evidence" value="ECO:0007669"/>
    <property type="project" value="InterPro"/>
</dbReference>
<dbReference type="GO" id="GO:0022626">
    <property type="term" value="C:cytosolic ribosome"/>
    <property type="evidence" value="ECO:0007669"/>
    <property type="project" value="UniProtKB-ARBA"/>
</dbReference>
<organism evidence="8 9">
    <name type="scientific">Dromaius novaehollandiae</name>
    <name type="common">Emu</name>
    <dbReference type="NCBI Taxonomy" id="8790"/>
    <lineage>
        <taxon>Eukaryota</taxon>
        <taxon>Metazoa</taxon>
        <taxon>Chordata</taxon>
        <taxon>Craniata</taxon>
        <taxon>Vertebrata</taxon>
        <taxon>Euteleostomi</taxon>
        <taxon>Archelosauria</taxon>
        <taxon>Archosauria</taxon>
        <taxon>Dinosauria</taxon>
        <taxon>Saurischia</taxon>
        <taxon>Theropoda</taxon>
        <taxon>Coelurosauria</taxon>
        <taxon>Aves</taxon>
        <taxon>Palaeognathae</taxon>
        <taxon>Casuariiformes</taxon>
        <taxon>Dromaiidae</taxon>
        <taxon>Dromaius</taxon>
    </lineage>
</organism>
<dbReference type="InterPro" id="IPR012340">
    <property type="entry name" value="NA-bd_OB-fold"/>
</dbReference>
<proteinExistence type="inferred from homology"/>
<dbReference type="Proteomes" id="UP000694423">
    <property type="component" value="Unplaced"/>
</dbReference>
<dbReference type="InterPro" id="IPR006032">
    <property type="entry name" value="Ribosomal_uS12"/>
</dbReference>
<dbReference type="NCBIfam" id="TIGR00982">
    <property type="entry name" value="uS12_E_A"/>
    <property type="match status" value="1"/>
</dbReference>
<evidence type="ECO:0000256" key="5">
    <source>
        <dbReference type="ARBA" id="ARBA00035161"/>
    </source>
</evidence>
<keyword evidence="4" id="KW-0687">Ribonucleoprotein</keyword>
<dbReference type="Ensembl" id="ENSDNVT00000023871.1">
    <property type="protein sequence ID" value="ENSDNVP00000019817.1"/>
    <property type="gene ID" value="ENSDNVG00000013874.1"/>
</dbReference>
<evidence type="ECO:0000256" key="7">
    <source>
        <dbReference type="SAM" id="MobiDB-lite"/>
    </source>
</evidence>
<dbReference type="FunFam" id="2.40.50.140:FF:000007">
    <property type="entry name" value="40S ribosomal protein S23"/>
    <property type="match status" value="1"/>
</dbReference>
<evidence type="ECO:0000256" key="4">
    <source>
        <dbReference type="ARBA" id="ARBA00023274"/>
    </source>
</evidence>
<comment type="subcellular location">
    <subcellularLocation>
        <location evidence="1">Rough endoplasmic reticulum</location>
    </subcellularLocation>
</comment>
<evidence type="ECO:0000313" key="8">
    <source>
        <dbReference type="Ensembl" id="ENSDNVP00000019818.1"/>
    </source>
</evidence>
<dbReference type="GO" id="GO:0005791">
    <property type="term" value="C:rough endoplasmic reticulum"/>
    <property type="evidence" value="ECO:0007669"/>
    <property type="project" value="UniProtKB-SubCell"/>
</dbReference>
<dbReference type="PANTHER" id="PTHR11652">
    <property type="entry name" value="30S RIBOSOMAL PROTEIN S12 FAMILY MEMBER"/>
    <property type="match status" value="1"/>
</dbReference>
<sequence length="257" mass="26879">ATGSGGRAAARSRSSGGSGGDGAAQERAGRGGQRGGRGRQLGAARRCIVGAPCPGSQHHAAPWVSARGRGGGTRGWGRPQPPPVRGAAPGRSPALPRRPGRLVNPGCAGAAPCFAGKCRGLRTARKLRSHRRDQKWHDKQYKKAHLGTALKANPFGGASHAKGIVLEKVGVEAKQPNSAIRKCVRVQLIKNGKKITAFVPNDGCLNFIEENDEVLVAGFGRKGHAVGDIPGVRFKVVKVANVSLLALYKGKKERPRS</sequence>
<keyword evidence="9" id="KW-1185">Reference proteome</keyword>
<dbReference type="GO" id="GO:0015935">
    <property type="term" value="C:small ribosomal subunit"/>
    <property type="evidence" value="ECO:0007669"/>
    <property type="project" value="InterPro"/>
</dbReference>
<dbReference type="PROSITE" id="PS00055">
    <property type="entry name" value="RIBOSOMAL_S12"/>
    <property type="match status" value="1"/>
</dbReference>
<dbReference type="NCBIfam" id="NF003254">
    <property type="entry name" value="PRK04211.1"/>
    <property type="match status" value="1"/>
</dbReference>
<feature type="region of interest" description="Disordered" evidence="7">
    <location>
        <begin position="1"/>
        <end position="96"/>
    </location>
</feature>
<evidence type="ECO:0000256" key="1">
    <source>
        <dbReference type="ARBA" id="ARBA00004427"/>
    </source>
</evidence>
<comment type="similarity">
    <text evidence="2">Belongs to the universal ribosomal protein uS12 family.</text>
</comment>
<dbReference type="InterPro" id="IPR005680">
    <property type="entry name" value="Ribosomal_uS12_euk/arc"/>
</dbReference>
<dbReference type="Ensembl" id="ENSDNVT00000023875.1">
    <property type="protein sequence ID" value="ENSDNVP00000019818.1"/>
    <property type="gene ID" value="ENSDNVG00000013874.1"/>
</dbReference>
<evidence type="ECO:0000313" key="9">
    <source>
        <dbReference type="Proteomes" id="UP000694423"/>
    </source>
</evidence>
<protein>
    <recommendedName>
        <fullName evidence="5">Small ribosomal subunit protein uS12</fullName>
    </recommendedName>
    <alternativeName>
        <fullName evidence="6">40S ribosomal protein S23</fullName>
    </alternativeName>
</protein>
<dbReference type="CDD" id="cd03367">
    <property type="entry name" value="Ribosomal_S23"/>
    <property type="match status" value="1"/>
</dbReference>
<dbReference type="Gene3D" id="2.40.50.140">
    <property type="entry name" value="Nucleic acid-binding proteins"/>
    <property type="match status" value="1"/>
</dbReference>
<dbReference type="GO" id="GO:0006412">
    <property type="term" value="P:translation"/>
    <property type="evidence" value="ECO:0007669"/>
    <property type="project" value="InterPro"/>
</dbReference>
<evidence type="ECO:0000256" key="3">
    <source>
        <dbReference type="ARBA" id="ARBA00022980"/>
    </source>
</evidence>
<evidence type="ECO:0000256" key="6">
    <source>
        <dbReference type="ARBA" id="ARBA00035463"/>
    </source>
</evidence>
<keyword evidence="3" id="KW-0689">Ribosomal protein</keyword>
<dbReference type="SUPFAM" id="SSF50249">
    <property type="entry name" value="Nucleic acid-binding proteins"/>
    <property type="match status" value="1"/>
</dbReference>
<feature type="compositionally biased region" description="Gly residues" evidence="7">
    <location>
        <begin position="30"/>
        <end position="39"/>
    </location>
</feature>
<reference evidence="8" key="1">
    <citation type="submission" date="2025-05" db="UniProtKB">
        <authorList>
            <consortium name="Ensembl"/>
        </authorList>
    </citation>
    <scope>IDENTIFICATION</scope>
</reference>
<gene>
    <name evidence="8" type="primary">LOC112983657</name>
</gene>
<evidence type="ECO:0000256" key="2">
    <source>
        <dbReference type="ARBA" id="ARBA00005657"/>
    </source>
</evidence>
<dbReference type="AlphaFoldDB" id="A0A8C4PB82"/>
<name>A0A8C4PB82_DRONO</name>
<accession>A0A8C4PB82</accession>
<dbReference type="Pfam" id="PF00164">
    <property type="entry name" value="Ribosom_S12_S23"/>
    <property type="match status" value="1"/>
</dbReference>